<evidence type="ECO:0000313" key="1">
    <source>
        <dbReference type="EMBL" id="ERJ61348.1"/>
    </source>
</evidence>
<keyword evidence="2" id="KW-1185">Reference proteome</keyword>
<dbReference type="EMBL" id="ATDL01000001">
    <property type="protein sequence ID" value="ERJ61348.1"/>
    <property type="molecule type" value="Genomic_DNA"/>
</dbReference>
<organism evidence="1 2">
    <name type="scientific">Sphingobacterium paucimobilis HER1398</name>
    <dbReference type="NCBI Taxonomy" id="1346330"/>
    <lineage>
        <taxon>Bacteria</taxon>
        <taxon>Pseudomonadati</taxon>
        <taxon>Bacteroidota</taxon>
        <taxon>Sphingobacteriia</taxon>
        <taxon>Sphingobacteriales</taxon>
        <taxon>Sphingobacteriaceae</taxon>
        <taxon>Sphingobacterium</taxon>
    </lineage>
</organism>
<protein>
    <submittedName>
        <fullName evidence="1">Uncharacterized protein</fullName>
    </submittedName>
</protein>
<comment type="caution">
    <text evidence="1">The sequence shown here is derived from an EMBL/GenBank/DDBJ whole genome shotgun (WGS) entry which is preliminary data.</text>
</comment>
<dbReference type="AlphaFoldDB" id="U2JF95"/>
<dbReference type="PATRIC" id="fig|1346330.5.peg.4"/>
<sequence length="49" mass="5763">MIKVLGMIISLLSFVESLKYTYSFSSIRMAFFVPDSIFLFFRVRGQVYN</sequence>
<gene>
    <name evidence="1" type="ORF">M472_21570</name>
</gene>
<accession>U2JF95</accession>
<evidence type="ECO:0000313" key="2">
    <source>
        <dbReference type="Proteomes" id="UP000016584"/>
    </source>
</evidence>
<name>U2JF95_9SPHI</name>
<proteinExistence type="predicted"/>
<reference evidence="1 2" key="1">
    <citation type="journal article" date="2013" name="Genome Announc.">
        <title>The Draft Genome Sequence of Sphingomonas paucimobilis Strain HER1398 (Proteobacteria), Host to the Giant PAU Phage, Indicates That It Is a Member of the Genus Sphingobacterium (Bacteroidetes).</title>
        <authorList>
            <person name="White R.A.III."/>
            <person name="Suttle C.A."/>
        </authorList>
    </citation>
    <scope>NUCLEOTIDE SEQUENCE [LARGE SCALE GENOMIC DNA]</scope>
    <source>
        <strain evidence="1 2">HER1398</strain>
    </source>
</reference>
<dbReference type="Proteomes" id="UP000016584">
    <property type="component" value="Unassembled WGS sequence"/>
</dbReference>